<comment type="caution">
    <text evidence="10">The sequence shown here is derived from an EMBL/GenBank/DDBJ whole genome shotgun (WGS) entry which is preliminary data.</text>
</comment>
<dbReference type="InterPro" id="IPR038063">
    <property type="entry name" value="Transpep_catalytic_dom"/>
</dbReference>
<sequence>MSRVRWVAVFAAMCGAAPLAAEQLVQPTITRDPTHELHAVASNGDYEAQLLAVIDAIQSGQLRQALEQADTHLSQFPKSRVGHFLRAEVLMAMSGDTALFGARASIPEEVLRGLVHQLKNRWQHRHDNAQALHTRLPADLVLMGKYQHVLVADLTAGRLYVYANNDGRPKLVRDYYLTMGSQGFGKQVEGDNKTPIGIYRVTRHIEGKALPDLYGKGAFPVDYPNRYDRYLGRTGYGIWLHGTPSDTYARAPWSSEGCFVLSNDDLLDVAQFVDVQAHTPVLLSEQVAWLDQQDAAAQQAELLAVIARWEKDWEAIDTDALIAHYSSENFNLGHGDFAQWAARKKQVNRAKTDIDLELEIHSLFRYPGKAAMFEVTFTQHYASNNFSNTAEKRQLWQKNSAGRWQIIFEGKPKR</sequence>
<evidence type="ECO:0000256" key="7">
    <source>
        <dbReference type="PROSITE-ProRule" id="PRU01373"/>
    </source>
</evidence>
<accession>A0A918VNH1</accession>
<organism evidence="10 11">
    <name type="scientific">Arenicella chitinivorans</name>
    <dbReference type="NCBI Taxonomy" id="1329800"/>
    <lineage>
        <taxon>Bacteria</taxon>
        <taxon>Pseudomonadati</taxon>
        <taxon>Pseudomonadota</taxon>
        <taxon>Gammaproteobacteria</taxon>
        <taxon>Arenicellales</taxon>
        <taxon>Arenicellaceae</taxon>
        <taxon>Arenicella</taxon>
    </lineage>
</organism>
<evidence type="ECO:0000259" key="9">
    <source>
        <dbReference type="PROSITE" id="PS52029"/>
    </source>
</evidence>
<protein>
    <recommendedName>
        <fullName evidence="9">L,D-TPase catalytic domain-containing protein</fullName>
    </recommendedName>
</protein>
<dbReference type="GO" id="GO:0009252">
    <property type="term" value="P:peptidoglycan biosynthetic process"/>
    <property type="evidence" value="ECO:0007669"/>
    <property type="project" value="UniProtKB-KW"/>
</dbReference>
<evidence type="ECO:0000256" key="6">
    <source>
        <dbReference type="ARBA" id="ARBA00023316"/>
    </source>
</evidence>
<dbReference type="Proteomes" id="UP000614811">
    <property type="component" value="Unassembled WGS sequence"/>
</dbReference>
<reference evidence="10" key="2">
    <citation type="submission" date="2020-09" db="EMBL/GenBank/DDBJ databases">
        <authorList>
            <person name="Sun Q."/>
            <person name="Kim S."/>
        </authorList>
    </citation>
    <scope>NUCLEOTIDE SEQUENCE</scope>
    <source>
        <strain evidence="10">KCTC 12711</strain>
    </source>
</reference>
<dbReference type="Gene3D" id="2.40.440.10">
    <property type="entry name" value="L,D-transpeptidase catalytic domain-like"/>
    <property type="match status" value="1"/>
</dbReference>
<evidence type="ECO:0000256" key="2">
    <source>
        <dbReference type="ARBA" id="ARBA00005992"/>
    </source>
</evidence>
<keyword evidence="8" id="KW-0732">Signal</keyword>
<dbReference type="PROSITE" id="PS52029">
    <property type="entry name" value="LD_TPASE"/>
    <property type="match status" value="1"/>
</dbReference>
<dbReference type="GO" id="GO:0071555">
    <property type="term" value="P:cell wall organization"/>
    <property type="evidence" value="ECO:0007669"/>
    <property type="project" value="UniProtKB-UniRule"/>
</dbReference>
<feature type="domain" description="L,D-TPase catalytic" evidence="9">
    <location>
        <begin position="148"/>
        <end position="284"/>
    </location>
</feature>
<reference evidence="10" key="1">
    <citation type="journal article" date="2014" name="Int. J. Syst. Evol. Microbiol.">
        <title>Complete genome sequence of Corynebacterium casei LMG S-19264T (=DSM 44701T), isolated from a smear-ripened cheese.</title>
        <authorList>
            <consortium name="US DOE Joint Genome Institute (JGI-PGF)"/>
            <person name="Walter F."/>
            <person name="Albersmeier A."/>
            <person name="Kalinowski J."/>
            <person name="Ruckert C."/>
        </authorList>
    </citation>
    <scope>NUCLEOTIDE SEQUENCE</scope>
    <source>
        <strain evidence="10">KCTC 12711</strain>
    </source>
</reference>
<dbReference type="GO" id="GO:0016740">
    <property type="term" value="F:transferase activity"/>
    <property type="evidence" value="ECO:0007669"/>
    <property type="project" value="UniProtKB-KW"/>
</dbReference>
<dbReference type="InterPro" id="IPR056203">
    <property type="entry name" value="Cds6_C"/>
</dbReference>
<feature type="signal peptide" evidence="8">
    <location>
        <begin position="1"/>
        <end position="21"/>
    </location>
</feature>
<keyword evidence="5 7" id="KW-0573">Peptidoglycan synthesis</keyword>
<feature type="active site" description="Proton donor/acceptor" evidence="7">
    <location>
        <position position="241"/>
    </location>
</feature>
<evidence type="ECO:0000313" key="11">
    <source>
        <dbReference type="Proteomes" id="UP000614811"/>
    </source>
</evidence>
<keyword evidence="3" id="KW-0808">Transferase</keyword>
<evidence type="ECO:0000256" key="3">
    <source>
        <dbReference type="ARBA" id="ARBA00022679"/>
    </source>
</evidence>
<dbReference type="InterPro" id="IPR005490">
    <property type="entry name" value="LD_TPept_cat_dom"/>
</dbReference>
<proteinExistence type="inferred from homology"/>
<dbReference type="SUPFAM" id="SSF54427">
    <property type="entry name" value="NTF2-like"/>
    <property type="match status" value="1"/>
</dbReference>
<feature type="chain" id="PRO_5036780948" description="L,D-TPase catalytic domain-containing protein" evidence="8">
    <location>
        <begin position="22"/>
        <end position="414"/>
    </location>
</feature>
<dbReference type="EMBL" id="BMXA01000003">
    <property type="protein sequence ID" value="GHA10213.1"/>
    <property type="molecule type" value="Genomic_DNA"/>
</dbReference>
<dbReference type="GO" id="GO:0008360">
    <property type="term" value="P:regulation of cell shape"/>
    <property type="evidence" value="ECO:0007669"/>
    <property type="project" value="UniProtKB-UniRule"/>
</dbReference>
<evidence type="ECO:0000256" key="8">
    <source>
        <dbReference type="SAM" id="SignalP"/>
    </source>
</evidence>
<keyword evidence="4 7" id="KW-0133">Cell shape</keyword>
<dbReference type="Pfam" id="PF03734">
    <property type="entry name" value="YkuD"/>
    <property type="match status" value="1"/>
</dbReference>
<dbReference type="RefSeq" id="WP_189400416.1">
    <property type="nucleotide sequence ID" value="NZ_BMXA01000003.1"/>
</dbReference>
<evidence type="ECO:0000313" key="10">
    <source>
        <dbReference type="EMBL" id="GHA10213.1"/>
    </source>
</evidence>
<dbReference type="CDD" id="cd16913">
    <property type="entry name" value="YkuD_like"/>
    <property type="match status" value="1"/>
</dbReference>
<keyword evidence="11" id="KW-1185">Reference proteome</keyword>
<keyword evidence="6 7" id="KW-0961">Cell wall biogenesis/degradation</keyword>
<dbReference type="InterPro" id="IPR032710">
    <property type="entry name" value="NTF2-like_dom_sf"/>
</dbReference>
<evidence type="ECO:0000256" key="1">
    <source>
        <dbReference type="ARBA" id="ARBA00004752"/>
    </source>
</evidence>
<dbReference type="PANTHER" id="PTHR36699:SF1">
    <property type="entry name" value="L,D-TRANSPEPTIDASE YAFK-RELATED"/>
    <property type="match status" value="1"/>
</dbReference>
<evidence type="ECO:0000256" key="5">
    <source>
        <dbReference type="ARBA" id="ARBA00022984"/>
    </source>
</evidence>
<dbReference type="SUPFAM" id="SSF141523">
    <property type="entry name" value="L,D-transpeptidase catalytic domain-like"/>
    <property type="match status" value="1"/>
</dbReference>
<comment type="similarity">
    <text evidence="2">Belongs to the YkuD family.</text>
</comment>
<feature type="active site" description="Nucleophile" evidence="7">
    <location>
        <position position="258"/>
    </location>
</feature>
<dbReference type="AlphaFoldDB" id="A0A918VNH1"/>
<comment type="pathway">
    <text evidence="1 7">Cell wall biogenesis; peptidoglycan biosynthesis.</text>
</comment>
<name>A0A918VNH1_9GAMM</name>
<dbReference type="PANTHER" id="PTHR36699">
    <property type="entry name" value="LD-TRANSPEPTIDASE"/>
    <property type="match status" value="1"/>
</dbReference>
<evidence type="ECO:0000256" key="4">
    <source>
        <dbReference type="ARBA" id="ARBA00022960"/>
    </source>
</evidence>
<gene>
    <name evidence="10" type="ORF">GCM10008090_19720</name>
</gene>
<dbReference type="Pfam" id="PF24125">
    <property type="entry name" value="Cds6_C"/>
    <property type="match status" value="1"/>
</dbReference>
<dbReference type="GO" id="GO:0004180">
    <property type="term" value="F:carboxypeptidase activity"/>
    <property type="evidence" value="ECO:0007669"/>
    <property type="project" value="UniProtKB-ARBA"/>
</dbReference>